<name>A0A0C2BEY5_9BURK</name>
<evidence type="ECO:0000313" key="1">
    <source>
        <dbReference type="EMBL" id="KIF79795.1"/>
    </source>
</evidence>
<gene>
    <name evidence="1" type="ORF">TSA66_01435</name>
</gene>
<keyword evidence="2" id="KW-1185">Reference proteome</keyword>
<dbReference type="Proteomes" id="UP000031572">
    <property type="component" value="Unassembled WGS sequence"/>
</dbReference>
<comment type="caution">
    <text evidence="1">The sequence shown here is derived from an EMBL/GenBank/DDBJ whole genome shotgun (WGS) entry which is preliminary data.</text>
</comment>
<sequence>MQQEKRTLLLAIRPDDKPLATAIIDDDYHAVYCHTYEQAQACLDEDIYAVVCGIHFDNGKVFDYLRHVRTHPAGRDIPVFILLGNSSRYSPSIVHGMRRAAEVLGVTAFTDLIRLVDKVGKERAIDLLRQGLRHPSKFNPPGQEPLPVHPINAHCLGSAD</sequence>
<proteinExistence type="predicted"/>
<reference evidence="1 2" key="1">
    <citation type="submission" date="2014-12" db="EMBL/GenBank/DDBJ databases">
        <title>Denitrispirillum autotrophicum gen. nov., sp. nov., Denitrifying, Facultatively Autotrophic Bacteria Isolated from Rice Paddy Soil.</title>
        <authorList>
            <person name="Ishii S."/>
            <person name="Ashida N."/>
            <person name="Ohno H."/>
            <person name="Otsuka S."/>
            <person name="Yokota A."/>
            <person name="Senoo K."/>
        </authorList>
    </citation>
    <scope>NUCLEOTIDE SEQUENCE [LARGE SCALE GENOMIC DNA]</scope>
    <source>
        <strain evidence="1 2">TSA66</strain>
    </source>
</reference>
<evidence type="ECO:0000313" key="2">
    <source>
        <dbReference type="Proteomes" id="UP000031572"/>
    </source>
</evidence>
<dbReference type="EMBL" id="JWJG01000028">
    <property type="protein sequence ID" value="KIF79795.1"/>
    <property type="molecule type" value="Genomic_DNA"/>
</dbReference>
<accession>A0A0C2BEY5</accession>
<evidence type="ECO:0008006" key="3">
    <source>
        <dbReference type="Google" id="ProtNLM"/>
    </source>
</evidence>
<dbReference type="AlphaFoldDB" id="A0A0C2BEY5"/>
<organism evidence="1 2">
    <name type="scientific">Noviherbaspirillum autotrophicum</name>
    <dbReference type="NCBI Taxonomy" id="709839"/>
    <lineage>
        <taxon>Bacteria</taxon>
        <taxon>Pseudomonadati</taxon>
        <taxon>Pseudomonadota</taxon>
        <taxon>Betaproteobacteria</taxon>
        <taxon>Burkholderiales</taxon>
        <taxon>Oxalobacteraceae</taxon>
        <taxon>Noviherbaspirillum</taxon>
    </lineage>
</organism>
<protein>
    <recommendedName>
        <fullName evidence="3">Response regulatory domain-containing protein</fullName>
    </recommendedName>
</protein>